<evidence type="ECO:0000256" key="1">
    <source>
        <dbReference type="SAM" id="MobiDB-lite"/>
    </source>
</evidence>
<feature type="compositionally biased region" description="Low complexity" evidence="1">
    <location>
        <begin position="1"/>
        <end position="10"/>
    </location>
</feature>
<dbReference type="AlphaFoldDB" id="A0AAW0QS35"/>
<dbReference type="PANTHER" id="PTHR37540">
    <property type="entry name" value="TRANSCRIPTION FACTOR (ACR-2), PUTATIVE-RELATED-RELATED"/>
    <property type="match status" value="1"/>
</dbReference>
<dbReference type="Proteomes" id="UP001392437">
    <property type="component" value="Unassembled WGS sequence"/>
</dbReference>
<reference evidence="2 3" key="1">
    <citation type="submission" date="2023-01" db="EMBL/GenBank/DDBJ databases">
        <title>Analysis of 21 Apiospora genomes using comparative genomics revels a genus with tremendous synthesis potential of carbohydrate active enzymes and secondary metabolites.</title>
        <authorList>
            <person name="Sorensen T."/>
        </authorList>
    </citation>
    <scope>NUCLEOTIDE SEQUENCE [LARGE SCALE GENOMIC DNA]</scope>
    <source>
        <strain evidence="2 3">CBS 117206</strain>
    </source>
</reference>
<protein>
    <submittedName>
        <fullName evidence="2">Uncharacterized protein</fullName>
    </submittedName>
</protein>
<proteinExistence type="predicted"/>
<comment type="caution">
    <text evidence="2">The sequence shown here is derived from an EMBL/GenBank/DDBJ whole genome shotgun (WGS) entry which is preliminary data.</text>
</comment>
<dbReference type="PANTHER" id="PTHR37540:SF5">
    <property type="entry name" value="TRANSCRIPTION FACTOR DOMAIN-CONTAINING PROTEIN"/>
    <property type="match status" value="1"/>
</dbReference>
<sequence>MLDQTSTSQRQRQRKFHRRSRNGEWWLHPTTSGIVADKVARGSRRPSRRPAQRAHVFTYCLRHGGECGYTENPNLTPSCNGGNSHDGSQEPEEALSYLGLQDVTPKDPFAGTGIDMPYKSRSLFQLFMNTKFYYNTPVQRDQNSFVISVHRALSHPGFLHGALLMTTLQWAWTTGDGEQFRIPYLYHKLQAMRFVKEQLADPETAVNDGTVAAVASLALVENSLGTIDAVASHLQGLARIKEMRDRSGAPQTTGLLQRMILMAARCVSSRPIWDILDISRTDYIHQSMIVSLLRVALRPIYSIATLSGADDTAEPLSEMLGRSSPHPETNDSGAIASLRSVDCSRSGFIACYFYLYIILREERVDSFVLNWFIEQLIADVCRTEAMMQKGQYSQPLWFWTVMFGACAVSVGRVVSSLESEQMQAVKDVYMAKIVLANQVLGIKTWGGAKSVLRLFAWENGFDGEEEIKALWQEATWRADRSRSDVSCGGVKDLMGFNPIDPQLAKGIVAQLHLSTHETLLTSRPPKPPASRTQCLASRAMPAYRKCSTKGQRRALKHATSVTAGLRSPRWANGEENKPWRVLVDKQRSAVVSE</sequence>
<accession>A0AAW0QS35</accession>
<organism evidence="2 3">
    <name type="scientific">Apiospora kogelbergensis</name>
    <dbReference type="NCBI Taxonomy" id="1337665"/>
    <lineage>
        <taxon>Eukaryota</taxon>
        <taxon>Fungi</taxon>
        <taxon>Dikarya</taxon>
        <taxon>Ascomycota</taxon>
        <taxon>Pezizomycotina</taxon>
        <taxon>Sordariomycetes</taxon>
        <taxon>Xylariomycetidae</taxon>
        <taxon>Amphisphaeriales</taxon>
        <taxon>Apiosporaceae</taxon>
        <taxon>Apiospora</taxon>
    </lineage>
</organism>
<feature type="region of interest" description="Disordered" evidence="1">
    <location>
        <begin position="1"/>
        <end position="23"/>
    </location>
</feature>
<feature type="compositionally biased region" description="Basic residues" evidence="1">
    <location>
        <begin position="11"/>
        <end position="20"/>
    </location>
</feature>
<gene>
    <name evidence="2" type="ORF">PG999_006456</name>
</gene>
<name>A0AAW0QS35_9PEZI</name>
<keyword evidence="3" id="KW-1185">Reference proteome</keyword>
<evidence type="ECO:0000313" key="3">
    <source>
        <dbReference type="Proteomes" id="UP001392437"/>
    </source>
</evidence>
<evidence type="ECO:0000313" key="2">
    <source>
        <dbReference type="EMBL" id="KAK8114387.1"/>
    </source>
</evidence>
<dbReference type="EMBL" id="JAQQWP010000006">
    <property type="protein sequence ID" value="KAK8114387.1"/>
    <property type="molecule type" value="Genomic_DNA"/>
</dbReference>